<evidence type="ECO:0000313" key="1">
    <source>
        <dbReference type="EMBL" id="RGS38318.1"/>
    </source>
</evidence>
<gene>
    <name evidence="1" type="ORF">DWX94_11890</name>
</gene>
<sequence length="94" mass="10806">MDSEKYLAALDKVVKKRFPCTAYHIGGYQEAAVCIQSDDVGWMVYNGERGNRYDKIECDTILKACLELIRKLTHNIQEITSMEEELIFIITDVT</sequence>
<evidence type="ECO:0000313" key="2">
    <source>
        <dbReference type="Proteomes" id="UP000283295"/>
    </source>
</evidence>
<dbReference type="AlphaFoldDB" id="A0A3R5WIK7"/>
<comment type="caution">
    <text evidence="1">The sequence shown here is derived from an EMBL/GenBank/DDBJ whole genome shotgun (WGS) entry which is preliminary data.</text>
</comment>
<name>A0A3R5WIK7_9FIRM</name>
<dbReference type="Proteomes" id="UP000283295">
    <property type="component" value="Unassembled WGS sequence"/>
</dbReference>
<proteinExistence type="predicted"/>
<dbReference type="OrthoDB" id="2004152at2"/>
<dbReference type="EMBL" id="QRVK01000039">
    <property type="protein sequence ID" value="RGS38318.1"/>
    <property type="molecule type" value="Genomic_DNA"/>
</dbReference>
<dbReference type="RefSeq" id="WP_119203169.1">
    <property type="nucleotide sequence ID" value="NZ_WQPE01000024.1"/>
</dbReference>
<accession>A0A3R5WIK7</accession>
<protein>
    <submittedName>
        <fullName evidence="1">Uncharacterized protein</fullName>
    </submittedName>
</protein>
<reference evidence="1 2" key="1">
    <citation type="submission" date="2018-08" db="EMBL/GenBank/DDBJ databases">
        <title>A genome reference for cultivated species of the human gut microbiota.</title>
        <authorList>
            <person name="Zou Y."/>
            <person name="Xue W."/>
            <person name="Luo G."/>
        </authorList>
    </citation>
    <scope>NUCLEOTIDE SEQUENCE [LARGE SCALE GENOMIC DNA]</scope>
    <source>
        <strain evidence="1 2">AF22-21</strain>
    </source>
</reference>
<organism evidence="1 2">
    <name type="scientific">Coprococcus eutactus</name>
    <dbReference type="NCBI Taxonomy" id="33043"/>
    <lineage>
        <taxon>Bacteria</taxon>
        <taxon>Bacillati</taxon>
        <taxon>Bacillota</taxon>
        <taxon>Clostridia</taxon>
        <taxon>Lachnospirales</taxon>
        <taxon>Lachnospiraceae</taxon>
        <taxon>Coprococcus</taxon>
    </lineage>
</organism>